<accession>A0AA88T962</accession>
<gene>
    <name evidence="2" type="ORF">Q7C36_000509</name>
</gene>
<dbReference type="AlphaFoldDB" id="A0AA88T962"/>
<feature type="region of interest" description="Disordered" evidence="1">
    <location>
        <begin position="1"/>
        <end position="24"/>
    </location>
</feature>
<keyword evidence="3" id="KW-1185">Reference proteome</keyword>
<evidence type="ECO:0000313" key="3">
    <source>
        <dbReference type="Proteomes" id="UP001187315"/>
    </source>
</evidence>
<evidence type="ECO:0000256" key="1">
    <source>
        <dbReference type="SAM" id="MobiDB-lite"/>
    </source>
</evidence>
<organism evidence="2 3">
    <name type="scientific">Tachysurus vachellii</name>
    <name type="common">Darkbarbel catfish</name>
    <name type="synonym">Pelteobagrus vachellii</name>
    <dbReference type="NCBI Taxonomy" id="175792"/>
    <lineage>
        <taxon>Eukaryota</taxon>
        <taxon>Metazoa</taxon>
        <taxon>Chordata</taxon>
        <taxon>Craniata</taxon>
        <taxon>Vertebrata</taxon>
        <taxon>Euteleostomi</taxon>
        <taxon>Actinopterygii</taxon>
        <taxon>Neopterygii</taxon>
        <taxon>Teleostei</taxon>
        <taxon>Ostariophysi</taxon>
        <taxon>Siluriformes</taxon>
        <taxon>Bagridae</taxon>
        <taxon>Tachysurus</taxon>
    </lineage>
</organism>
<reference evidence="2" key="1">
    <citation type="submission" date="2023-08" db="EMBL/GenBank/DDBJ databases">
        <title>Pelteobagrus vachellii genome.</title>
        <authorList>
            <person name="Liu H."/>
        </authorList>
    </citation>
    <scope>NUCLEOTIDE SEQUENCE</scope>
    <source>
        <strain evidence="2">PRFRI_2022a</strain>
        <tissue evidence="2">Muscle</tissue>
    </source>
</reference>
<sequence>MGKVSGCRLQKMSSGAQESTSTAGGVTRIDASILSGHDATAHSAGIIWKAAADVQVVRGSVGCEKFFKEIWENILAINTGVKIKRLDLELACSFFAQHLLASLKGM</sequence>
<evidence type="ECO:0000313" key="2">
    <source>
        <dbReference type="EMBL" id="KAK2868638.1"/>
    </source>
</evidence>
<dbReference type="EMBL" id="JAVHJS010000001">
    <property type="protein sequence ID" value="KAK2868638.1"/>
    <property type="molecule type" value="Genomic_DNA"/>
</dbReference>
<proteinExistence type="predicted"/>
<feature type="compositionally biased region" description="Polar residues" evidence="1">
    <location>
        <begin position="11"/>
        <end position="24"/>
    </location>
</feature>
<comment type="caution">
    <text evidence="2">The sequence shown here is derived from an EMBL/GenBank/DDBJ whole genome shotgun (WGS) entry which is preliminary data.</text>
</comment>
<protein>
    <submittedName>
        <fullName evidence="2">Uncharacterized protein</fullName>
    </submittedName>
</protein>
<name>A0AA88T962_TACVA</name>
<dbReference type="Proteomes" id="UP001187315">
    <property type="component" value="Unassembled WGS sequence"/>
</dbReference>